<protein>
    <submittedName>
        <fullName evidence="4 5">Uncharacterized protein C2orf78 homolog</fullName>
    </submittedName>
</protein>
<dbReference type="RefSeq" id="XP_040592131.1">
    <property type="nucleotide sequence ID" value="XM_040736197.1"/>
</dbReference>
<sequence length="620" mass="68193">METALGLTLTDQTLYLLQSPDLCNAHMQNVQVMTPRVFGDSSLTAPIQSASGFLTWPPAPSLEQTENNNMDEMTADPPMPRKTYECIKEIQDAPLLPLAQPGMQQPLNYSDDGSLREKLAADTSTLRSTSLGLGERGNLRSVMMPSIDFEDMTTLVSDIHLPQLLNSVTDLVQLEDPSATRSKDFRVFRRDDAQESSSRGIFTYKEVNKKDQKASDVLHGAPQPRIQCHILLEGEEAVGISTASEGTFDNTDQKSSHSRPRISRAQSQDKTKKTRDNQTKKTGDLKPSCPRVKVEDKLSVPKTKRKRSPPELRQDSFKKPRTHLGMHMLEAVQVFHPLGKKSDKKTGISCFQSLPNFGSNQDARTGPATTSPLDVPCDGPRPANTPGNAQRPESSAPKECPPPSLCKLPPPGKVKLVPLPFPELGKPQARPFSRKLLSLTSGKPTAAYAVRPHSHSAPSTTLNSSQAAPASKSLTASEKTAVPTATSATKHNIPNSFYSCTRPRPAVPGPDPYRASAHPSLQGELVSAARNKAPSPPKPQTQYLLQDFSRQPLPWRKVDIPGPGISQPITAEQRPEREAMKTWAQWERQNAAKCSSQDKLHVFLHREKDMEIAQYYGYAM</sequence>
<dbReference type="RefSeq" id="XP_040596885.1">
    <property type="nucleotide sequence ID" value="XM_040740951.1"/>
</dbReference>
<dbReference type="Pfam" id="PF15442">
    <property type="entry name" value="DUF4629"/>
    <property type="match status" value="1"/>
</dbReference>
<feature type="region of interest" description="Disordered" evidence="1">
    <location>
        <begin position="244"/>
        <end position="323"/>
    </location>
</feature>
<dbReference type="GeneID" id="121136215"/>
<proteinExistence type="predicted"/>
<accession>A0ABM2WUN3</accession>
<feature type="compositionally biased region" description="Pro residues" evidence="1">
    <location>
        <begin position="399"/>
        <end position="409"/>
    </location>
</feature>
<feature type="domain" description="DUF4629" evidence="2">
    <location>
        <begin position="204"/>
        <end position="342"/>
    </location>
</feature>
<evidence type="ECO:0000259" key="2">
    <source>
        <dbReference type="Pfam" id="PF15442"/>
    </source>
</evidence>
<organism evidence="3 4">
    <name type="scientific">Mesocricetus auratus</name>
    <name type="common">Golden hamster</name>
    <dbReference type="NCBI Taxonomy" id="10036"/>
    <lineage>
        <taxon>Eukaryota</taxon>
        <taxon>Metazoa</taxon>
        <taxon>Chordata</taxon>
        <taxon>Craniata</taxon>
        <taxon>Vertebrata</taxon>
        <taxon>Euteleostomi</taxon>
        <taxon>Mammalia</taxon>
        <taxon>Eutheria</taxon>
        <taxon>Euarchontoglires</taxon>
        <taxon>Glires</taxon>
        <taxon>Rodentia</taxon>
        <taxon>Myomorpha</taxon>
        <taxon>Muroidea</taxon>
        <taxon>Cricetidae</taxon>
        <taxon>Cricetinae</taxon>
        <taxon>Mesocricetus</taxon>
    </lineage>
</organism>
<evidence type="ECO:0000313" key="3">
    <source>
        <dbReference type="Proteomes" id="UP000886700"/>
    </source>
</evidence>
<feature type="compositionally biased region" description="Basic and acidic residues" evidence="1">
    <location>
        <begin position="308"/>
        <end position="318"/>
    </location>
</feature>
<reference evidence="4 5" key="1">
    <citation type="submission" date="2025-05" db="UniProtKB">
        <authorList>
            <consortium name="RefSeq"/>
        </authorList>
    </citation>
    <scope>IDENTIFICATION</scope>
    <source>
        <tissue evidence="4 5">Liver</tissue>
    </source>
</reference>
<dbReference type="PANTHER" id="PTHR31466:SF1">
    <property type="entry name" value="RIKEN CDNA 4930433I11 GENE"/>
    <property type="match status" value="1"/>
</dbReference>
<evidence type="ECO:0000313" key="4">
    <source>
        <dbReference type="RefSeq" id="XP_040592131.1"/>
    </source>
</evidence>
<gene>
    <name evidence="4" type="primary">LOC121136215</name>
    <name evidence="5" type="synonym">LOC101823256</name>
</gene>
<feature type="compositionally biased region" description="Polar residues" evidence="1">
    <location>
        <begin position="359"/>
        <end position="372"/>
    </location>
</feature>
<dbReference type="Proteomes" id="UP000886700">
    <property type="component" value="Unplaced"/>
</dbReference>
<name>A0ABM2WUN3_MESAU</name>
<feature type="region of interest" description="Disordered" evidence="1">
    <location>
        <begin position="359"/>
        <end position="409"/>
    </location>
</feature>
<evidence type="ECO:0000313" key="5">
    <source>
        <dbReference type="RefSeq" id="XP_040596885.1"/>
    </source>
</evidence>
<dbReference type="InterPro" id="IPR027898">
    <property type="entry name" value="DUF4629"/>
</dbReference>
<dbReference type="PANTHER" id="PTHR31466">
    <property type="entry name" value="GENE 5591-RELATED"/>
    <property type="match status" value="1"/>
</dbReference>
<feature type="compositionally biased region" description="Basic and acidic residues" evidence="1">
    <location>
        <begin position="267"/>
        <end position="284"/>
    </location>
</feature>
<feature type="region of interest" description="Disordered" evidence="1">
    <location>
        <begin position="449"/>
        <end position="521"/>
    </location>
</feature>
<keyword evidence="3" id="KW-1185">Reference proteome</keyword>
<dbReference type="InterPro" id="IPR040292">
    <property type="entry name" value="C2orf78-like"/>
</dbReference>
<feature type="compositionally biased region" description="Polar residues" evidence="1">
    <location>
        <begin position="456"/>
        <end position="499"/>
    </location>
</feature>
<evidence type="ECO:0000256" key="1">
    <source>
        <dbReference type="SAM" id="MobiDB-lite"/>
    </source>
</evidence>